<dbReference type="EMBL" id="CP013235">
    <property type="protein sequence ID" value="AMP08782.1"/>
    <property type="molecule type" value="Genomic_DNA"/>
</dbReference>
<dbReference type="Proteomes" id="UP000071778">
    <property type="component" value="Chromosome"/>
</dbReference>
<gene>
    <name evidence="1" type="ORF">CAter282_0986</name>
</gene>
<sequence>MADYRPASAGFSLQSAPRRVYLRQEAALPHLFTAIAYR</sequence>
<dbReference type="PATRIC" id="fig|279058.18.peg.975"/>
<dbReference type="AlphaFoldDB" id="A0A127QGQ9"/>
<proteinExistence type="predicted"/>
<name>A0A127QGQ9_9BURK</name>
<evidence type="ECO:0000313" key="1">
    <source>
        <dbReference type="EMBL" id="AMP08782.1"/>
    </source>
</evidence>
<organism evidence="1 2">
    <name type="scientific">Collimonas arenae</name>
    <dbReference type="NCBI Taxonomy" id="279058"/>
    <lineage>
        <taxon>Bacteria</taxon>
        <taxon>Pseudomonadati</taxon>
        <taxon>Pseudomonadota</taxon>
        <taxon>Betaproteobacteria</taxon>
        <taxon>Burkholderiales</taxon>
        <taxon>Oxalobacteraceae</taxon>
        <taxon>Collimonas</taxon>
    </lineage>
</organism>
<evidence type="ECO:0000313" key="2">
    <source>
        <dbReference type="Proteomes" id="UP000071778"/>
    </source>
</evidence>
<reference evidence="1 2" key="1">
    <citation type="submission" date="2015-11" db="EMBL/GenBank/DDBJ databases">
        <title>Exploring the genomic traits of fungus-feeding bacterial genus Collimonas.</title>
        <authorList>
            <person name="Song C."/>
            <person name="Schmidt R."/>
            <person name="de Jager V."/>
            <person name="Krzyzanowska D."/>
            <person name="Jongedijk E."/>
            <person name="Cankar K."/>
            <person name="Beekwilder J."/>
            <person name="van Veen A."/>
            <person name="de Boer W."/>
            <person name="van Veen J.A."/>
            <person name="Garbeva P."/>
        </authorList>
    </citation>
    <scope>NUCLEOTIDE SEQUENCE [LARGE SCALE GENOMIC DNA]</scope>
    <source>
        <strain evidence="1 2">Ter282</strain>
    </source>
</reference>
<accession>A0A127QGQ9</accession>
<keyword evidence="2" id="KW-1185">Reference proteome</keyword>
<protein>
    <submittedName>
        <fullName evidence="1">Uncharacterized protein</fullName>
    </submittedName>
</protein>